<feature type="non-terminal residue" evidence="1">
    <location>
        <position position="1"/>
    </location>
</feature>
<reference evidence="1" key="1">
    <citation type="journal article" date="2023" name="IScience">
        <title>Live-bearing cockroach genome reveals convergent evolutionary mechanisms linked to viviparity in insects and beyond.</title>
        <authorList>
            <person name="Fouks B."/>
            <person name="Harrison M.C."/>
            <person name="Mikhailova A.A."/>
            <person name="Marchal E."/>
            <person name="English S."/>
            <person name="Carruthers M."/>
            <person name="Jennings E.C."/>
            <person name="Chiamaka E.L."/>
            <person name="Frigard R.A."/>
            <person name="Pippel M."/>
            <person name="Attardo G.M."/>
            <person name="Benoit J.B."/>
            <person name="Bornberg-Bauer E."/>
            <person name="Tobe S.S."/>
        </authorList>
    </citation>
    <scope>NUCLEOTIDE SEQUENCE</scope>
    <source>
        <strain evidence="1">Stay&amp;Tobe</strain>
    </source>
</reference>
<dbReference type="AlphaFoldDB" id="A0AAD7Z5B7"/>
<evidence type="ECO:0000313" key="1">
    <source>
        <dbReference type="EMBL" id="KAJ9573932.1"/>
    </source>
</evidence>
<feature type="non-terminal residue" evidence="1">
    <location>
        <position position="52"/>
    </location>
</feature>
<gene>
    <name evidence="1" type="ORF">L9F63_008674</name>
</gene>
<evidence type="ECO:0000313" key="2">
    <source>
        <dbReference type="Proteomes" id="UP001233999"/>
    </source>
</evidence>
<keyword evidence="2" id="KW-1185">Reference proteome</keyword>
<name>A0AAD7Z5B7_DIPPU</name>
<accession>A0AAD7Z5B7</accession>
<sequence>RNKFYSLKTGYKENNHEETTRKIVHKRWNIEQRSVFFLQKMLLILCGRARRA</sequence>
<organism evidence="1 2">
    <name type="scientific">Diploptera punctata</name>
    <name type="common">Pacific beetle cockroach</name>
    <dbReference type="NCBI Taxonomy" id="6984"/>
    <lineage>
        <taxon>Eukaryota</taxon>
        <taxon>Metazoa</taxon>
        <taxon>Ecdysozoa</taxon>
        <taxon>Arthropoda</taxon>
        <taxon>Hexapoda</taxon>
        <taxon>Insecta</taxon>
        <taxon>Pterygota</taxon>
        <taxon>Neoptera</taxon>
        <taxon>Polyneoptera</taxon>
        <taxon>Dictyoptera</taxon>
        <taxon>Blattodea</taxon>
        <taxon>Blaberoidea</taxon>
        <taxon>Blaberidae</taxon>
        <taxon>Diplopterinae</taxon>
        <taxon>Diploptera</taxon>
    </lineage>
</organism>
<protein>
    <submittedName>
        <fullName evidence="1">Uncharacterized protein</fullName>
    </submittedName>
</protein>
<comment type="caution">
    <text evidence="1">The sequence shown here is derived from an EMBL/GenBank/DDBJ whole genome shotgun (WGS) entry which is preliminary data.</text>
</comment>
<proteinExistence type="predicted"/>
<dbReference type="EMBL" id="JASPKZ010010667">
    <property type="protein sequence ID" value="KAJ9573932.1"/>
    <property type="molecule type" value="Genomic_DNA"/>
</dbReference>
<dbReference type="Proteomes" id="UP001233999">
    <property type="component" value="Unassembled WGS sequence"/>
</dbReference>
<reference evidence="1" key="2">
    <citation type="submission" date="2023-05" db="EMBL/GenBank/DDBJ databases">
        <authorList>
            <person name="Fouks B."/>
        </authorList>
    </citation>
    <scope>NUCLEOTIDE SEQUENCE</scope>
    <source>
        <strain evidence="1">Stay&amp;Tobe</strain>
        <tissue evidence="1">Testes</tissue>
    </source>
</reference>